<dbReference type="GO" id="GO:0005634">
    <property type="term" value="C:nucleus"/>
    <property type="evidence" value="ECO:0007669"/>
    <property type="project" value="UniProtKB-SubCell"/>
</dbReference>
<dbReference type="Pfam" id="PF00096">
    <property type="entry name" value="zf-C2H2"/>
    <property type="match status" value="10"/>
</dbReference>
<gene>
    <name evidence="15" type="ORF">PECUL_23A052766</name>
</gene>
<keyword evidence="5" id="KW-0862">Zinc</keyword>
<dbReference type="InterPro" id="IPR044409">
    <property type="entry name" value="PRDM15_PR-SET"/>
</dbReference>
<feature type="domain" description="C2H2-type" evidence="13">
    <location>
        <begin position="563"/>
        <end position="590"/>
    </location>
</feature>
<sequence length="1174" mass="134385">MAQEVMDEAVFIWCDDCGQYHDSECPELGPVVTVQDSFVLSRARSSLPTNLEIKQLEDGAEGVFAVTPLVKRTQFGPFECKRVSQLDKETAFSLKVFQKDGVTVLFDTSNEDECNWMMLVRPATDFIHQNLTAFQHGSDIYFTTSRDIAAGSELRVWYAAFYARKMERPLLKEVGFLATETDKEVNPTSSKSSHMAVMTHKKMKMIRSSATYTSAILKLGTIWAFFTNNLKTAELIGQLMTCRDELRITEYRSTRKDCFVVSLETCYSRETVDYIVTLYIKIPVTTDRKKKICQLYGLYTETPKTYNYFLLSYGCYGIVAACPAEAPVIQSRTEKKVYLLPVLNRLLFFFLYPKCMSLLIKYAFHQGNSSLKRAVMLSGSRHGMRRKFVRQLGDHKRIFQCNICTKVFRNSSNLSRHVRSHGDKLFKCEECSKLFSRKESLKQHVSYKHSRNDIDGEYRYRCATCEKAFRVEAFLEFHNCRTDDKSFQCEMCYRFFSTNSNLSKHKKKHGEKKFACEICNKLFYRRDVMLEHHRRHLEGVRRVKRESMHQNTDNSIKYKKEPSACPVCGKMFSCRSNMNKHLLTHGDKKYTCEICGRKFFRVDVLRDHIHIHFKDIALMNDQQREEFIGKIGISSEDNDDNSDGSLDLELHKYSCKRCQISFARGKEYLKHIMDVHAENGYDCNICHRRFALKATYHAHMVIHRENLPDPEVQKYIHPCGDCGRIFNSIGNLERHKLIHSGVKSHGCEQCGKSFARKDMLKEHMRVHDNIREYLCAECGKGMKTKHALRHHMKLHKGIKEYECMECHRKFAQKVNMLKHYKRHTGIKDFMCELCGKTFSEKNTMETHKLIHTVGKQWTCSVCDKKYVTEYMLQKHVQLTHDKVEAQSCHMCGTKVSTRASMSRHLRRKHPEVLSVRIEDLDDLHEHSVIDATTISIVQPELDVGDDVELDQDKQLQVRVPHAEKDKGREDGTHGHATYVEYHQKAAEFARSVGDEDGSAVETLQQVVVTISDGNVTAPSCTVGLPNITVTPITTTAGAQFASLQPVAVGHLTTQDRQLQLDSSILTVTFDAVSGSAVLHNRPAELAITSSQEPSGPQPVAHFINLTTFVNSIAPLGGQIAAEGPLTWRAVPAGETPPPQEEEHPSDHRDEGRQSSHTQPGQTAHTDSQEQMYTY</sequence>
<evidence type="ECO:0000256" key="1">
    <source>
        <dbReference type="ARBA" id="ARBA00004123"/>
    </source>
</evidence>
<dbReference type="FunFam" id="2.170.270.10:FF:000007">
    <property type="entry name" value="PR domain zinc finger protein 10"/>
    <property type="match status" value="1"/>
</dbReference>
<dbReference type="PANTHER" id="PTHR16515">
    <property type="entry name" value="PR DOMAIN ZINC FINGER PROTEIN"/>
    <property type="match status" value="1"/>
</dbReference>
<dbReference type="EMBL" id="OW240912">
    <property type="protein sequence ID" value="CAH2219114.1"/>
    <property type="molecule type" value="Genomic_DNA"/>
</dbReference>
<dbReference type="FunFam" id="3.30.160.60:FF:000870">
    <property type="entry name" value="zinc finger protein 197 isoform X1"/>
    <property type="match status" value="1"/>
</dbReference>
<dbReference type="Gene3D" id="3.30.160.60">
    <property type="entry name" value="Classic Zinc Finger"/>
    <property type="match status" value="11"/>
</dbReference>
<feature type="domain" description="C2H2-type" evidence="13">
    <location>
        <begin position="590"/>
        <end position="617"/>
    </location>
</feature>
<organism evidence="15 16">
    <name type="scientific">Pelobates cultripes</name>
    <name type="common">Western spadefoot toad</name>
    <dbReference type="NCBI Taxonomy" id="61616"/>
    <lineage>
        <taxon>Eukaryota</taxon>
        <taxon>Metazoa</taxon>
        <taxon>Chordata</taxon>
        <taxon>Craniata</taxon>
        <taxon>Vertebrata</taxon>
        <taxon>Euteleostomi</taxon>
        <taxon>Amphibia</taxon>
        <taxon>Batrachia</taxon>
        <taxon>Anura</taxon>
        <taxon>Pelobatoidea</taxon>
        <taxon>Pelobatidae</taxon>
        <taxon>Pelobates</taxon>
    </lineage>
</organism>
<keyword evidence="7" id="KW-0238">DNA-binding</keyword>
<dbReference type="Gene3D" id="2.170.270.10">
    <property type="entry name" value="SET domain"/>
    <property type="match status" value="1"/>
</dbReference>
<reference evidence="15" key="1">
    <citation type="submission" date="2022-03" db="EMBL/GenBank/DDBJ databases">
        <authorList>
            <person name="Alioto T."/>
            <person name="Alioto T."/>
            <person name="Gomez Garrido J."/>
        </authorList>
    </citation>
    <scope>NUCLEOTIDE SEQUENCE</scope>
</reference>
<keyword evidence="6" id="KW-0805">Transcription regulation</keyword>
<feature type="domain" description="C2H2-type" evidence="13">
    <location>
        <begin position="487"/>
        <end position="514"/>
    </location>
</feature>
<protein>
    <submittedName>
        <fullName evidence="15">PR domain zinc finger 15 isoform X2</fullName>
    </submittedName>
</protein>
<feature type="domain" description="C2H2-type" evidence="13">
    <location>
        <begin position="801"/>
        <end position="828"/>
    </location>
</feature>
<feature type="domain" description="C2H2-type" evidence="13">
    <location>
        <begin position="426"/>
        <end position="454"/>
    </location>
</feature>
<feature type="domain" description="SET" evidence="14">
    <location>
        <begin position="49"/>
        <end position="159"/>
    </location>
</feature>
<dbReference type="InterPro" id="IPR046341">
    <property type="entry name" value="SET_dom_sf"/>
</dbReference>
<evidence type="ECO:0000259" key="13">
    <source>
        <dbReference type="PROSITE" id="PS50157"/>
    </source>
</evidence>
<evidence type="ECO:0000259" key="14">
    <source>
        <dbReference type="PROSITE" id="PS50280"/>
    </source>
</evidence>
<dbReference type="SUPFAM" id="SSF57667">
    <property type="entry name" value="beta-beta-alpha zinc fingers"/>
    <property type="match status" value="8"/>
</dbReference>
<evidence type="ECO:0000313" key="15">
    <source>
        <dbReference type="EMBL" id="CAH2219114.1"/>
    </source>
</evidence>
<dbReference type="PROSITE" id="PS50280">
    <property type="entry name" value="SET"/>
    <property type="match status" value="1"/>
</dbReference>
<feature type="domain" description="C2H2-type" evidence="13">
    <location>
        <begin position="829"/>
        <end position="856"/>
    </location>
</feature>
<feature type="domain" description="C2H2-type" evidence="13">
    <location>
        <begin position="857"/>
        <end position="885"/>
    </location>
</feature>
<evidence type="ECO:0000256" key="12">
    <source>
        <dbReference type="SAM" id="MobiDB-lite"/>
    </source>
</evidence>
<dbReference type="PANTHER" id="PTHR16515:SF34">
    <property type="entry name" value="PR DOMAIN ZINC FINGER PROTEIN 15"/>
    <property type="match status" value="1"/>
</dbReference>
<dbReference type="Pfam" id="PF23573">
    <property type="entry name" value="zf-C2H2_PRDM15"/>
    <property type="match status" value="1"/>
</dbReference>
<keyword evidence="9" id="KW-0804">Transcription</keyword>
<accession>A0AAD1VLM4</accession>
<dbReference type="SMART" id="SM00355">
    <property type="entry name" value="ZnF_C2H2"/>
    <property type="match status" value="15"/>
</dbReference>
<dbReference type="InterPro" id="IPR036236">
    <property type="entry name" value="Znf_C2H2_sf"/>
</dbReference>
<keyword evidence="4 11" id="KW-0863">Zinc-finger</keyword>
<dbReference type="GO" id="GO:0003677">
    <property type="term" value="F:DNA binding"/>
    <property type="evidence" value="ECO:0007669"/>
    <property type="project" value="UniProtKB-KW"/>
</dbReference>
<keyword evidence="2" id="KW-0479">Metal-binding</keyword>
<keyword evidence="3" id="KW-0677">Repeat</keyword>
<feature type="domain" description="C2H2-type" evidence="13">
    <location>
        <begin position="745"/>
        <end position="772"/>
    </location>
</feature>
<dbReference type="FunFam" id="3.30.160.60:FF:000937">
    <property type="entry name" value="PR domain zinc finger protein 15"/>
    <property type="match status" value="1"/>
</dbReference>
<feature type="domain" description="C2H2-type" evidence="13">
    <location>
        <begin position="653"/>
        <end position="681"/>
    </location>
</feature>
<dbReference type="InterPro" id="IPR059126">
    <property type="entry name" value="zf-C2H2_PRDM15"/>
</dbReference>
<comment type="subcellular location">
    <subcellularLocation>
        <location evidence="1">Nucleus</location>
    </subcellularLocation>
</comment>
<keyword evidence="8" id="KW-0010">Activator</keyword>
<dbReference type="FunFam" id="3.30.160.60:FF:003229">
    <property type="entry name" value="PR/SET domain 15"/>
    <property type="match status" value="1"/>
</dbReference>
<dbReference type="Proteomes" id="UP001295444">
    <property type="component" value="Chromosome 01"/>
</dbReference>
<dbReference type="CDD" id="cd19199">
    <property type="entry name" value="PR-SET_PRDM15"/>
    <property type="match status" value="1"/>
</dbReference>
<keyword evidence="10" id="KW-0539">Nucleus</keyword>
<name>A0AAD1VLM4_PELCU</name>
<dbReference type="PROSITE" id="PS00028">
    <property type="entry name" value="ZINC_FINGER_C2H2_1"/>
    <property type="match status" value="14"/>
</dbReference>
<feature type="domain" description="C2H2-type" evidence="13">
    <location>
        <begin position="399"/>
        <end position="421"/>
    </location>
</feature>
<feature type="domain" description="C2H2-type" evidence="13">
    <location>
        <begin position="717"/>
        <end position="744"/>
    </location>
</feature>
<feature type="domain" description="C2H2-type" evidence="13">
    <location>
        <begin position="773"/>
        <end position="800"/>
    </location>
</feature>
<feature type="compositionally biased region" description="Basic and acidic residues" evidence="12">
    <location>
        <begin position="1140"/>
        <end position="1153"/>
    </location>
</feature>
<dbReference type="GO" id="GO:0010468">
    <property type="term" value="P:regulation of gene expression"/>
    <property type="evidence" value="ECO:0007669"/>
    <property type="project" value="TreeGrafter"/>
</dbReference>
<evidence type="ECO:0000256" key="2">
    <source>
        <dbReference type="ARBA" id="ARBA00022723"/>
    </source>
</evidence>
<feature type="domain" description="C2H2-type" evidence="13">
    <location>
        <begin position="514"/>
        <end position="536"/>
    </location>
</feature>
<dbReference type="AlphaFoldDB" id="A0AAD1VLM4"/>
<dbReference type="InterPro" id="IPR050331">
    <property type="entry name" value="Zinc_finger"/>
</dbReference>
<feature type="domain" description="C2H2-type" evidence="13">
    <location>
        <begin position="681"/>
        <end position="708"/>
    </location>
</feature>
<dbReference type="FunFam" id="3.30.160.60:FF:004086">
    <property type="match status" value="1"/>
</dbReference>
<keyword evidence="16" id="KW-1185">Reference proteome</keyword>
<dbReference type="InterPro" id="IPR001214">
    <property type="entry name" value="SET_dom"/>
</dbReference>
<evidence type="ECO:0000256" key="3">
    <source>
        <dbReference type="ARBA" id="ARBA00022737"/>
    </source>
</evidence>
<feature type="region of interest" description="Disordered" evidence="12">
    <location>
        <begin position="1128"/>
        <end position="1174"/>
    </location>
</feature>
<evidence type="ECO:0000313" key="16">
    <source>
        <dbReference type="Proteomes" id="UP001295444"/>
    </source>
</evidence>
<dbReference type="InterPro" id="IPR013087">
    <property type="entry name" value="Znf_C2H2_type"/>
</dbReference>
<evidence type="ECO:0000256" key="9">
    <source>
        <dbReference type="ARBA" id="ARBA00023163"/>
    </source>
</evidence>
<evidence type="ECO:0000256" key="10">
    <source>
        <dbReference type="ARBA" id="ARBA00023242"/>
    </source>
</evidence>
<evidence type="ECO:0000256" key="7">
    <source>
        <dbReference type="ARBA" id="ARBA00023125"/>
    </source>
</evidence>
<evidence type="ECO:0000256" key="8">
    <source>
        <dbReference type="ARBA" id="ARBA00023159"/>
    </source>
</evidence>
<evidence type="ECO:0000256" key="4">
    <source>
        <dbReference type="ARBA" id="ARBA00022771"/>
    </source>
</evidence>
<feature type="compositionally biased region" description="Polar residues" evidence="12">
    <location>
        <begin position="1154"/>
        <end position="1174"/>
    </location>
</feature>
<evidence type="ECO:0000256" key="6">
    <source>
        <dbReference type="ARBA" id="ARBA00023015"/>
    </source>
</evidence>
<dbReference type="Pfam" id="PF21549">
    <property type="entry name" value="PRDM2_PR"/>
    <property type="match status" value="1"/>
</dbReference>
<dbReference type="GO" id="GO:0008270">
    <property type="term" value="F:zinc ion binding"/>
    <property type="evidence" value="ECO:0007669"/>
    <property type="project" value="UniProtKB-KW"/>
</dbReference>
<evidence type="ECO:0000256" key="5">
    <source>
        <dbReference type="ARBA" id="ARBA00022833"/>
    </source>
</evidence>
<dbReference type="PROSITE" id="PS50157">
    <property type="entry name" value="ZINC_FINGER_C2H2_2"/>
    <property type="match status" value="14"/>
</dbReference>
<proteinExistence type="predicted"/>
<evidence type="ECO:0000256" key="11">
    <source>
        <dbReference type="PROSITE-ProRule" id="PRU00042"/>
    </source>
</evidence>